<gene>
    <name evidence="8" type="ORF">LKD36_06000</name>
</gene>
<evidence type="ECO:0000256" key="4">
    <source>
        <dbReference type="ARBA" id="ARBA00022801"/>
    </source>
</evidence>
<dbReference type="Gene3D" id="3.40.190.80">
    <property type="match status" value="1"/>
</dbReference>
<dbReference type="SUPFAM" id="SSF56655">
    <property type="entry name" value="Carbohydrate phosphatase"/>
    <property type="match status" value="1"/>
</dbReference>
<dbReference type="GO" id="GO:0046854">
    <property type="term" value="P:phosphatidylinositol phosphate biosynthetic process"/>
    <property type="evidence" value="ECO:0007669"/>
    <property type="project" value="InterPro"/>
</dbReference>
<feature type="binding site" evidence="6">
    <location>
        <position position="79"/>
    </location>
    <ligand>
        <name>Mg(2+)</name>
        <dbReference type="ChEBI" id="CHEBI:18420"/>
        <label>1</label>
        <note>catalytic</note>
    </ligand>
</feature>
<dbReference type="EC" id="3.1.3.25" evidence="7"/>
<feature type="binding site" evidence="6">
    <location>
        <position position="62"/>
    </location>
    <ligand>
        <name>Mg(2+)</name>
        <dbReference type="ChEBI" id="CHEBI:18420"/>
        <label>1</label>
        <note>catalytic</note>
    </ligand>
</feature>
<dbReference type="Proteomes" id="UP001198220">
    <property type="component" value="Unassembled WGS sequence"/>
</dbReference>
<dbReference type="GO" id="GO:0007165">
    <property type="term" value="P:signal transduction"/>
    <property type="evidence" value="ECO:0007669"/>
    <property type="project" value="TreeGrafter"/>
</dbReference>
<keyword evidence="9" id="KW-1185">Reference proteome</keyword>
<feature type="binding site" evidence="6">
    <location>
        <position position="82"/>
    </location>
    <ligand>
        <name>Mg(2+)</name>
        <dbReference type="ChEBI" id="CHEBI:18420"/>
        <label>1</label>
        <note>catalytic</note>
    </ligand>
</feature>
<dbReference type="PRINTS" id="PR01959">
    <property type="entry name" value="SBIMPHPHTASE"/>
</dbReference>
<dbReference type="AlphaFoldDB" id="A0AAE3A459"/>
<evidence type="ECO:0000256" key="3">
    <source>
        <dbReference type="ARBA" id="ARBA00022723"/>
    </source>
</evidence>
<dbReference type="EMBL" id="JAJEPS010000004">
    <property type="protein sequence ID" value="MCC2125732.1"/>
    <property type="molecule type" value="Genomic_DNA"/>
</dbReference>
<sequence>MNEKEIIELVHSTKSIIYNKEMAHAVTVKGAADYVTKVDVAVQEYLRKELAARTPDVILLAEEQENNNLDLAKSYWILDPIDGTTNLIHDYRMSAVSLGLYENGQMTFGVVYNPFTEETFHASLGKGAFLNGEPIHVSHREALDTCIIAFGSAPYEKERASMLFPIFQRVFMETADFRRSASAALDLCYLAAGRIDGFFELNLKPWDYAAGSLIIEEAGGKITDWNGTRLPFLANSDILTCTPEIYERIKKLLKH</sequence>
<reference evidence="8 9" key="1">
    <citation type="submission" date="2021-10" db="EMBL/GenBank/DDBJ databases">
        <title>Anaerobic single-cell dispensing facilitates the cultivation of human gut bacteria.</title>
        <authorList>
            <person name="Afrizal A."/>
        </authorList>
    </citation>
    <scope>NUCLEOTIDE SEQUENCE [LARGE SCALE GENOMIC DNA]</scope>
    <source>
        <strain evidence="8 9">CLA-AA-H276</strain>
    </source>
</reference>
<dbReference type="InterPro" id="IPR033942">
    <property type="entry name" value="IMPase"/>
</dbReference>
<dbReference type="GO" id="GO:0008934">
    <property type="term" value="F:inositol monophosphate 1-phosphatase activity"/>
    <property type="evidence" value="ECO:0007669"/>
    <property type="project" value="InterPro"/>
</dbReference>
<feature type="binding site" evidence="6">
    <location>
        <position position="207"/>
    </location>
    <ligand>
        <name>Mg(2+)</name>
        <dbReference type="ChEBI" id="CHEBI:18420"/>
        <label>1</label>
        <note>catalytic</note>
    </ligand>
</feature>
<evidence type="ECO:0000313" key="8">
    <source>
        <dbReference type="EMBL" id="MCC2125732.1"/>
    </source>
</evidence>
<organism evidence="8 9">
    <name type="scientific">Hominiventricola filiformis</name>
    <dbReference type="NCBI Taxonomy" id="2885352"/>
    <lineage>
        <taxon>Bacteria</taxon>
        <taxon>Bacillati</taxon>
        <taxon>Bacillota</taxon>
        <taxon>Clostridia</taxon>
        <taxon>Lachnospirales</taxon>
        <taxon>Lachnospiraceae</taxon>
        <taxon>Hominiventricola</taxon>
    </lineage>
</organism>
<evidence type="ECO:0000256" key="6">
    <source>
        <dbReference type="PIRSR" id="PIRSR600760-2"/>
    </source>
</evidence>
<keyword evidence="5 6" id="KW-0460">Magnesium</keyword>
<keyword evidence="3 6" id="KW-0479">Metal-binding</keyword>
<proteinExistence type="inferred from homology"/>
<dbReference type="RefSeq" id="WP_308459074.1">
    <property type="nucleotide sequence ID" value="NZ_JAJEPS010000004.1"/>
</dbReference>
<dbReference type="PANTHER" id="PTHR20854">
    <property type="entry name" value="INOSITOL MONOPHOSPHATASE"/>
    <property type="match status" value="1"/>
</dbReference>
<evidence type="ECO:0000256" key="5">
    <source>
        <dbReference type="ARBA" id="ARBA00022842"/>
    </source>
</evidence>
<protein>
    <recommendedName>
        <fullName evidence="7">Inositol-1-monophosphatase</fullName>
        <ecNumber evidence="7">3.1.3.25</ecNumber>
    </recommendedName>
</protein>
<evidence type="ECO:0000313" key="9">
    <source>
        <dbReference type="Proteomes" id="UP001198220"/>
    </source>
</evidence>
<comment type="catalytic activity">
    <reaction evidence="1 7">
        <text>a myo-inositol phosphate + H2O = myo-inositol + phosphate</text>
        <dbReference type="Rhea" id="RHEA:24056"/>
        <dbReference type="ChEBI" id="CHEBI:15377"/>
        <dbReference type="ChEBI" id="CHEBI:17268"/>
        <dbReference type="ChEBI" id="CHEBI:43474"/>
        <dbReference type="ChEBI" id="CHEBI:84139"/>
        <dbReference type="EC" id="3.1.3.25"/>
    </reaction>
</comment>
<dbReference type="PANTHER" id="PTHR20854:SF4">
    <property type="entry name" value="INOSITOL-1-MONOPHOSPHATASE-RELATED"/>
    <property type="match status" value="1"/>
</dbReference>
<dbReference type="InterPro" id="IPR022337">
    <property type="entry name" value="Inositol_monophosphatase_SuhB"/>
</dbReference>
<dbReference type="Pfam" id="PF00459">
    <property type="entry name" value="Inositol_P"/>
    <property type="match status" value="1"/>
</dbReference>
<evidence type="ECO:0000256" key="2">
    <source>
        <dbReference type="ARBA" id="ARBA00001946"/>
    </source>
</evidence>
<evidence type="ECO:0000256" key="7">
    <source>
        <dbReference type="RuleBase" id="RU364068"/>
    </source>
</evidence>
<comment type="similarity">
    <text evidence="7">Belongs to the inositol monophosphatase superfamily.</text>
</comment>
<dbReference type="InterPro" id="IPR020550">
    <property type="entry name" value="Inositol_monophosphatase_CS"/>
</dbReference>
<dbReference type="Gene3D" id="3.30.540.10">
    <property type="entry name" value="Fructose-1,6-Bisphosphatase, subunit A, domain 1"/>
    <property type="match status" value="1"/>
</dbReference>
<comment type="cofactor">
    <cofactor evidence="2 6 7">
        <name>Mg(2+)</name>
        <dbReference type="ChEBI" id="CHEBI:18420"/>
    </cofactor>
</comment>
<feature type="binding site" evidence="6">
    <location>
        <position position="81"/>
    </location>
    <ligand>
        <name>Mg(2+)</name>
        <dbReference type="ChEBI" id="CHEBI:18420"/>
        <label>1</label>
        <note>catalytic</note>
    </ligand>
</feature>
<name>A0AAE3A459_9FIRM</name>
<dbReference type="GO" id="GO:0046872">
    <property type="term" value="F:metal ion binding"/>
    <property type="evidence" value="ECO:0007669"/>
    <property type="project" value="UniProtKB-KW"/>
</dbReference>
<keyword evidence="4 7" id="KW-0378">Hydrolase</keyword>
<dbReference type="PRINTS" id="PR00377">
    <property type="entry name" value="IMPHPHTASES"/>
</dbReference>
<dbReference type="GO" id="GO:0006020">
    <property type="term" value="P:inositol metabolic process"/>
    <property type="evidence" value="ECO:0007669"/>
    <property type="project" value="TreeGrafter"/>
</dbReference>
<evidence type="ECO:0000256" key="1">
    <source>
        <dbReference type="ARBA" id="ARBA00001033"/>
    </source>
</evidence>
<dbReference type="PROSITE" id="PS00630">
    <property type="entry name" value="IMP_2"/>
    <property type="match status" value="1"/>
</dbReference>
<accession>A0AAE3A459</accession>
<dbReference type="CDD" id="cd01639">
    <property type="entry name" value="IMPase"/>
    <property type="match status" value="1"/>
</dbReference>
<dbReference type="InterPro" id="IPR000760">
    <property type="entry name" value="Inositol_monophosphatase-like"/>
</dbReference>
<comment type="caution">
    <text evidence="8">The sequence shown here is derived from an EMBL/GenBank/DDBJ whole genome shotgun (WGS) entry which is preliminary data.</text>
</comment>